<organism evidence="1 2">
    <name type="scientific">Coprinellus micaceus</name>
    <name type="common">Glistening ink-cap mushroom</name>
    <name type="synonym">Coprinus micaceus</name>
    <dbReference type="NCBI Taxonomy" id="71717"/>
    <lineage>
        <taxon>Eukaryota</taxon>
        <taxon>Fungi</taxon>
        <taxon>Dikarya</taxon>
        <taxon>Basidiomycota</taxon>
        <taxon>Agaricomycotina</taxon>
        <taxon>Agaricomycetes</taxon>
        <taxon>Agaricomycetidae</taxon>
        <taxon>Agaricales</taxon>
        <taxon>Agaricineae</taxon>
        <taxon>Psathyrellaceae</taxon>
        <taxon>Coprinellus</taxon>
    </lineage>
</organism>
<name>A0A4Y7STF9_COPMI</name>
<keyword evidence="2" id="KW-1185">Reference proteome</keyword>
<dbReference type="EMBL" id="QPFP01000061">
    <property type="protein sequence ID" value="TEB24928.1"/>
    <property type="molecule type" value="Genomic_DNA"/>
</dbReference>
<dbReference type="Proteomes" id="UP000298030">
    <property type="component" value="Unassembled WGS sequence"/>
</dbReference>
<dbReference type="OrthoDB" id="3012611at2759"/>
<comment type="caution">
    <text evidence="1">The sequence shown here is derived from an EMBL/GenBank/DDBJ whole genome shotgun (WGS) entry which is preliminary data.</text>
</comment>
<evidence type="ECO:0000313" key="1">
    <source>
        <dbReference type="EMBL" id="TEB24928.1"/>
    </source>
</evidence>
<sequence>MNFEGSQPVYLRKDLGKGVKEGFVSAFAIPVGEMQAKKRGIFEAYIDSDYFGRHLAHFGAVKLAMVCKTWRTKIDSMPRLWSKLYFMPPTCQGEVMRFETILSKTASLPIHLFFDAGNSQSLPSSITGPLISALRGPISAHAHQLATLDIEIEFPPDWLPPLVMKLFKTDLDSDNVYPKLTKVRLYIADPGTSDPKFEVGGEKFWYSFSEDSHHLKELTTAPGEWLLGYGLTVSKSYAWEQITRLDLQCVDSLRSILSPLRSCKELEYLNVQFSGNCDRAEGWLEKESLYREGAPLTIDLPHLKELRIQFSDRATATMFNALTLPNLGVVGLLWYSGVPSDDRKVTYDALNQLQVVVRSRCWDTIVDLNYDGDGYYETWA</sequence>
<dbReference type="AlphaFoldDB" id="A0A4Y7STF9"/>
<evidence type="ECO:0000313" key="2">
    <source>
        <dbReference type="Proteomes" id="UP000298030"/>
    </source>
</evidence>
<gene>
    <name evidence="1" type="ORF">FA13DRAFT_1905108</name>
</gene>
<proteinExistence type="predicted"/>
<evidence type="ECO:0008006" key="3">
    <source>
        <dbReference type="Google" id="ProtNLM"/>
    </source>
</evidence>
<protein>
    <recommendedName>
        <fullName evidence="3">F-box domain-containing protein</fullName>
    </recommendedName>
</protein>
<reference evidence="1 2" key="1">
    <citation type="journal article" date="2019" name="Nat. Ecol. Evol.">
        <title>Megaphylogeny resolves global patterns of mushroom evolution.</title>
        <authorList>
            <person name="Varga T."/>
            <person name="Krizsan K."/>
            <person name="Foldi C."/>
            <person name="Dima B."/>
            <person name="Sanchez-Garcia M."/>
            <person name="Sanchez-Ramirez S."/>
            <person name="Szollosi G.J."/>
            <person name="Szarkandi J.G."/>
            <person name="Papp V."/>
            <person name="Albert L."/>
            <person name="Andreopoulos W."/>
            <person name="Angelini C."/>
            <person name="Antonin V."/>
            <person name="Barry K.W."/>
            <person name="Bougher N.L."/>
            <person name="Buchanan P."/>
            <person name="Buyck B."/>
            <person name="Bense V."/>
            <person name="Catcheside P."/>
            <person name="Chovatia M."/>
            <person name="Cooper J."/>
            <person name="Damon W."/>
            <person name="Desjardin D."/>
            <person name="Finy P."/>
            <person name="Geml J."/>
            <person name="Haridas S."/>
            <person name="Hughes K."/>
            <person name="Justo A."/>
            <person name="Karasinski D."/>
            <person name="Kautmanova I."/>
            <person name="Kiss B."/>
            <person name="Kocsube S."/>
            <person name="Kotiranta H."/>
            <person name="LaButti K.M."/>
            <person name="Lechner B.E."/>
            <person name="Liimatainen K."/>
            <person name="Lipzen A."/>
            <person name="Lukacs Z."/>
            <person name="Mihaltcheva S."/>
            <person name="Morgado L.N."/>
            <person name="Niskanen T."/>
            <person name="Noordeloos M.E."/>
            <person name="Ohm R.A."/>
            <person name="Ortiz-Santana B."/>
            <person name="Ovrebo C."/>
            <person name="Racz N."/>
            <person name="Riley R."/>
            <person name="Savchenko A."/>
            <person name="Shiryaev A."/>
            <person name="Soop K."/>
            <person name="Spirin V."/>
            <person name="Szebenyi C."/>
            <person name="Tomsovsky M."/>
            <person name="Tulloss R.E."/>
            <person name="Uehling J."/>
            <person name="Grigoriev I.V."/>
            <person name="Vagvolgyi C."/>
            <person name="Papp T."/>
            <person name="Martin F.M."/>
            <person name="Miettinen O."/>
            <person name="Hibbett D.S."/>
            <person name="Nagy L.G."/>
        </authorList>
    </citation>
    <scope>NUCLEOTIDE SEQUENCE [LARGE SCALE GENOMIC DNA]</scope>
    <source>
        <strain evidence="1 2">FP101781</strain>
    </source>
</reference>
<accession>A0A4Y7STF9</accession>